<dbReference type="PANTHER" id="PTHR43697:SF1">
    <property type="entry name" value="SERINE--TRNA LIGASE"/>
    <property type="match status" value="1"/>
</dbReference>
<evidence type="ECO:0000313" key="17">
    <source>
        <dbReference type="EMBL" id="EHO63398.1"/>
    </source>
</evidence>
<protein>
    <recommendedName>
        <fullName evidence="12">Serine--tRNA ligase</fullName>
        <ecNumber evidence="12">6.1.1.11</ecNumber>
    </recommendedName>
    <alternativeName>
        <fullName evidence="12">Seryl-tRNA synthetase</fullName>
        <shortName evidence="12">SerRS</shortName>
    </alternativeName>
    <alternativeName>
        <fullName evidence="12">Seryl-tRNA(Ser/Sec) synthetase</fullName>
    </alternativeName>
</protein>
<comment type="caution">
    <text evidence="17">The sequence shown here is derived from an EMBL/GenBank/DDBJ whole genome shotgun (WGS) entry which is preliminary data.</text>
</comment>
<evidence type="ECO:0000256" key="3">
    <source>
        <dbReference type="ARBA" id="ARBA00010728"/>
    </source>
</evidence>
<dbReference type="PIRSF" id="PIRSF001529">
    <property type="entry name" value="Ser-tRNA-synth_IIa"/>
    <property type="match status" value="1"/>
</dbReference>
<comment type="catalytic activity">
    <reaction evidence="11 12">
        <text>tRNA(Ser) + L-serine + ATP = L-seryl-tRNA(Ser) + AMP + diphosphate + H(+)</text>
        <dbReference type="Rhea" id="RHEA:12292"/>
        <dbReference type="Rhea" id="RHEA-COMP:9669"/>
        <dbReference type="Rhea" id="RHEA-COMP:9703"/>
        <dbReference type="ChEBI" id="CHEBI:15378"/>
        <dbReference type="ChEBI" id="CHEBI:30616"/>
        <dbReference type="ChEBI" id="CHEBI:33019"/>
        <dbReference type="ChEBI" id="CHEBI:33384"/>
        <dbReference type="ChEBI" id="CHEBI:78442"/>
        <dbReference type="ChEBI" id="CHEBI:78533"/>
        <dbReference type="ChEBI" id="CHEBI:456215"/>
        <dbReference type="EC" id="6.1.1.11"/>
    </reaction>
</comment>
<keyword evidence="6 12" id="KW-0547">Nucleotide-binding</keyword>
<feature type="binding site" evidence="12">
    <location>
        <begin position="230"/>
        <end position="232"/>
    </location>
    <ligand>
        <name>L-serine</name>
        <dbReference type="ChEBI" id="CHEBI:33384"/>
    </ligand>
</feature>
<evidence type="ECO:0000256" key="2">
    <source>
        <dbReference type="ARBA" id="ARBA00005045"/>
    </source>
</evidence>
<dbReference type="EMBL" id="ADLT01000016">
    <property type="protein sequence ID" value="EHO63398.1"/>
    <property type="molecule type" value="Genomic_DNA"/>
</dbReference>
<dbReference type="InterPro" id="IPR033729">
    <property type="entry name" value="SerRS_core"/>
</dbReference>
<dbReference type="Proteomes" id="UP000003277">
    <property type="component" value="Unassembled WGS sequence"/>
</dbReference>
<keyword evidence="8 12" id="KW-0648">Protein biosynthesis</keyword>
<dbReference type="CDD" id="cd00770">
    <property type="entry name" value="SerRS_core"/>
    <property type="match status" value="1"/>
</dbReference>
<feature type="binding site" evidence="13">
    <location>
        <position position="382"/>
    </location>
    <ligand>
        <name>L-serine</name>
        <dbReference type="ChEBI" id="CHEBI:33384"/>
    </ligand>
</feature>
<evidence type="ECO:0000256" key="6">
    <source>
        <dbReference type="ARBA" id="ARBA00022741"/>
    </source>
</evidence>
<dbReference type="HOGENOM" id="CLU_023797_0_1_9"/>
<evidence type="ECO:0000256" key="4">
    <source>
        <dbReference type="ARBA" id="ARBA00022490"/>
    </source>
</evidence>
<keyword evidence="4 12" id="KW-0963">Cytoplasm</keyword>
<evidence type="ECO:0000256" key="11">
    <source>
        <dbReference type="ARBA" id="ARBA00048823"/>
    </source>
</evidence>
<comment type="pathway">
    <text evidence="2 12">Aminoacyl-tRNA biosynthesis; selenocysteinyl-tRNA(Sec) biosynthesis; L-seryl-tRNA(Sec) from L-serine and tRNA(Sec): step 1/1.</text>
</comment>
<keyword evidence="5 12" id="KW-0436">Ligase</keyword>
<dbReference type="Gene3D" id="1.10.287.40">
    <property type="entry name" value="Serine-tRNA synthetase, tRNA binding domain"/>
    <property type="match status" value="1"/>
</dbReference>
<evidence type="ECO:0000256" key="12">
    <source>
        <dbReference type="HAMAP-Rule" id="MF_00176"/>
    </source>
</evidence>
<evidence type="ECO:0000256" key="14">
    <source>
        <dbReference type="PIRSR" id="PIRSR001529-2"/>
    </source>
</evidence>
<dbReference type="InterPro" id="IPR015866">
    <property type="entry name" value="Ser-tRNA-synth_1_N"/>
</dbReference>
<dbReference type="NCBIfam" id="TIGR00414">
    <property type="entry name" value="serS"/>
    <property type="match status" value="1"/>
</dbReference>
<feature type="binding site" evidence="12">
    <location>
        <position position="384"/>
    </location>
    <ligand>
        <name>L-serine</name>
        <dbReference type="ChEBI" id="CHEBI:33384"/>
    </ligand>
</feature>
<comment type="caution">
    <text evidence="12">Lacks conserved residue(s) required for the propagation of feature annotation.</text>
</comment>
<keyword evidence="9 12" id="KW-0030">Aminoacyl-tRNA synthetase</keyword>
<dbReference type="GO" id="GO:0006434">
    <property type="term" value="P:seryl-tRNA aminoacylation"/>
    <property type="evidence" value="ECO:0007669"/>
    <property type="project" value="UniProtKB-UniRule"/>
</dbReference>
<dbReference type="InterPro" id="IPR042103">
    <property type="entry name" value="SerRS_1_N_sf"/>
</dbReference>
<evidence type="ECO:0000256" key="5">
    <source>
        <dbReference type="ARBA" id="ARBA00022598"/>
    </source>
</evidence>
<feature type="region of interest" description="Disordered" evidence="15">
    <location>
        <begin position="44"/>
        <end position="66"/>
    </location>
</feature>
<sequence>MLDIKFIREHADEVKQNLVNRHNPFDLDKVLELDGKRRELLQETEALKSEKNAESKKIAQAKKNGEDASDAIASMREVGRKISAIDKELGEVEGTLNELLLHIPNMADKTVPVGKDDSENPEVRRWGEIPKFDFPIKAHYELGDELGILDAERAGKVSGARFYFYLSGAARLERAVYNFMLDLHTKENDYTEVIPPYIINGKSMQGTGQLPKFAEDMYKVEGENMYMTPTAEVPLTNYFSGEILDGDMLPVHLTALTPCFRKEAGSAGKDTRGLIRQHQFHKVEMVKYCKPEDSWDELESLTAEAEKVLQRLKLPYHIVCLCTGDIGFSSAKTYDLEVWMPAQNKYREISSCSNCLDFQARRANIRFRRTPGAKPEFVHTLNGSGLAVGRTVAAIMENYQQADGTIKVPEALVPYMGGITVIGKRNGFPSSKPVAKENK</sequence>
<dbReference type="PROSITE" id="PS50862">
    <property type="entry name" value="AA_TRNA_LIGASE_II"/>
    <property type="match status" value="1"/>
</dbReference>
<comment type="function">
    <text evidence="12">Catalyzes the attachment of serine to tRNA(Ser). Is also able to aminoacylate tRNA(Sec) with serine, to form the misacylated tRNA L-seryl-tRNA(Sec), which will be further converted into selenocysteinyl-tRNA(Sec).</text>
</comment>
<dbReference type="InterPro" id="IPR006195">
    <property type="entry name" value="aa-tRNA-synth_II"/>
</dbReference>
<dbReference type="InterPro" id="IPR002314">
    <property type="entry name" value="aa-tRNA-synt_IIb"/>
</dbReference>
<evidence type="ECO:0000256" key="9">
    <source>
        <dbReference type="ARBA" id="ARBA00023146"/>
    </source>
</evidence>
<evidence type="ECO:0000256" key="1">
    <source>
        <dbReference type="ARBA" id="ARBA00004496"/>
    </source>
</evidence>
<comment type="domain">
    <text evidence="12">Consists of two distinct domains, a catalytic core and a N-terminal extension that is involved in tRNA binding.</text>
</comment>
<organism evidence="17 18">
    <name type="scientific">Dialister succinatiphilus YIT 11850</name>
    <dbReference type="NCBI Taxonomy" id="742743"/>
    <lineage>
        <taxon>Bacteria</taxon>
        <taxon>Bacillati</taxon>
        <taxon>Bacillota</taxon>
        <taxon>Negativicutes</taxon>
        <taxon>Veillonellales</taxon>
        <taxon>Veillonellaceae</taxon>
        <taxon>Dialister</taxon>
    </lineage>
</organism>
<dbReference type="RefSeq" id="WP_008859186.1">
    <property type="nucleotide sequence ID" value="NZ_JH591187.1"/>
</dbReference>
<evidence type="ECO:0000256" key="13">
    <source>
        <dbReference type="PIRSR" id="PIRSR001529-1"/>
    </source>
</evidence>
<dbReference type="eggNOG" id="COG0172">
    <property type="taxonomic scope" value="Bacteria"/>
</dbReference>
<comment type="subcellular location">
    <subcellularLocation>
        <location evidence="1 12">Cytoplasm</location>
    </subcellularLocation>
</comment>
<dbReference type="InterPro" id="IPR045864">
    <property type="entry name" value="aa-tRNA-synth_II/BPL/LPL"/>
</dbReference>
<proteinExistence type="inferred from homology"/>
<dbReference type="GO" id="GO:0140096">
    <property type="term" value="F:catalytic activity, acting on a protein"/>
    <property type="evidence" value="ECO:0007669"/>
    <property type="project" value="UniProtKB-ARBA"/>
</dbReference>
<dbReference type="STRING" id="742743.HMPREF9453_00682"/>
<feature type="binding site" evidence="13">
    <location>
        <position position="261"/>
    </location>
    <ligand>
        <name>L-serine</name>
        <dbReference type="ChEBI" id="CHEBI:33384"/>
    </ligand>
</feature>
<dbReference type="OrthoDB" id="9804647at2"/>
<reference evidence="17 18" key="1">
    <citation type="submission" date="2011-11" db="EMBL/GenBank/DDBJ databases">
        <title>The Genome Sequence of Dialister succinatiphilus YIT 11850.</title>
        <authorList>
            <consortium name="The Broad Institute Genome Sequencing Platform"/>
            <person name="Earl A."/>
            <person name="Ward D."/>
            <person name="Feldgarden M."/>
            <person name="Gevers D."/>
            <person name="Morotomi M."/>
            <person name="Young S.K."/>
            <person name="Zeng Q."/>
            <person name="Gargeya S."/>
            <person name="Fitzgerald M."/>
            <person name="Haas B."/>
            <person name="Abouelleil A."/>
            <person name="Alvarado L."/>
            <person name="Arachchi H.M."/>
            <person name="Berlin A."/>
            <person name="Brown A."/>
            <person name="Chapman S.B."/>
            <person name="Dunbar C."/>
            <person name="Gearin G."/>
            <person name="Goldberg J."/>
            <person name="Griggs A."/>
            <person name="Gujja S."/>
            <person name="Heiman D."/>
            <person name="Howarth C."/>
            <person name="Lui A."/>
            <person name="MacDonald P.J.P."/>
            <person name="Montmayeur A."/>
            <person name="Murphy C."/>
            <person name="Neiman D."/>
            <person name="Pearson M."/>
            <person name="Priest M."/>
            <person name="Roberts A."/>
            <person name="Saif S."/>
            <person name="Shea T."/>
            <person name="Sisk P."/>
            <person name="Stolte C."/>
            <person name="Sykes S."/>
            <person name="Wortman J."/>
            <person name="Nusbaum C."/>
            <person name="Birren B."/>
        </authorList>
    </citation>
    <scope>NUCLEOTIDE SEQUENCE [LARGE SCALE GENOMIC DNA]</scope>
    <source>
        <strain evidence="17 18">YIT 11850</strain>
    </source>
</reference>
<feature type="compositionally biased region" description="Basic and acidic residues" evidence="15">
    <location>
        <begin position="44"/>
        <end position="57"/>
    </location>
</feature>
<evidence type="ECO:0000256" key="8">
    <source>
        <dbReference type="ARBA" id="ARBA00022917"/>
    </source>
</evidence>
<comment type="subunit">
    <text evidence="12">Homodimer. The tRNA molecule binds across the dimer.</text>
</comment>
<dbReference type="Gene3D" id="3.30.930.10">
    <property type="entry name" value="Bira Bifunctional Protein, Domain 2"/>
    <property type="match status" value="1"/>
</dbReference>
<dbReference type="GO" id="GO:0005524">
    <property type="term" value="F:ATP binding"/>
    <property type="evidence" value="ECO:0007669"/>
    <property type="project" value="UniProtKB-UniRule"/>
</dbReference>
<dbReference type="PANTHER" id="PTHR43697">
    <property type="entry name" value="SERYL-TRNA SYNTHETASE"/>
    <property type="match status" value="1"/>
</dbReference>
<dbReference type="UniPathway" id="UPA00906">
    <property type="reaction ID" value="UER00895"/>
</dbReference>
<dbReference type="GO" id="GO:0005737">
    <property type="term" value="C:cytoplasm"/>
    <property type="evidence" value="ECO:0007669"/>
    <property type="project" value="UniProtKB-SubCell"/>
</dbReference>
<evidence type="ECO:0000259" key="16">
    <source>
        <dbReference type="PROSITE" id="PS50862"/>
    </source>
</evidence>
<dbReference type="EC" id="6.1.1.11" evidence="12"/>
<evidence type="ECO:0000313" key="18">
    <source>
        <dbReference type="Proteomes" id="UP000003277"/>
    </source>
</evidence>
<dbReference type="GO" id="GO:0016260">
    <property type="term" value="P:selenocysteine biosynthetic process"/>
    <property type="evidence" value="ECO:0007669"/>
    <property type="project" value="UniProtKB-UniRule"/>
</dbReference>
<evidence type="ECO:0000256" key="15">
    <source>
        <dbReference type="SAM" id="MobiDB-lite"/>
    </source>
</evidence>
<evidence type="ECO:0000256" key="7">
    <source>
        <dbReference type="ARBA" id="ARBA00022840"/>
    </source>
</evidence>
<accession>H1CZ94</accession>
<dbReference type="AlphaFoldDB" id="H1CZ94"/>
<dbReference type="PATRIC" id="fig|742743.3.peg.693"/>
<name>H1CZ94_9FIRM</name>
<feature type="binding site" evidence="12 14">
    <location>
        <begin position="348"/>
        <end position="351"/>
    </location>
    <ligand>
        <name>ATP</name>
        <dbReference type="ChEBI" id="CHEBI:30616"/>
    </ligand>
</feature>
<gene>
    <name evidence="12" type="primary">serS</name>
    <name evidence="17" type="ORF">HMPREF9453_00682</name>
</gene>
<dbReference type="InterPro" id="IPR002317">
    <property type="entry name" value="Ser-tRNA-ligase_type_1"/>
</dbReference>
<dbReference type="Pfam" id="PF02403">
    <property type="entry name" value="Seryl_tRNA_N"/>
    <property type="match status" value="1"/>
</dbReference>
<dbReference type="GO" id="GO:0004828">
    <property type="term" value="F:serine-tRNA ligase activity"/>
    <property type="evidence" value="ECO:0007669"/>
    <property type="project" value="UniProtKB-UniRule"/>
</dbReference>
<dbReference type="HAMAP" id="MF_00176">
    <property type="entry name" value="Ser_tRNA_synth_type1"/>
    <property type="match status" value="1"/>
</dbReference>
<dbReference type="PRINTS" id="PR00981">
    <property type="entry name" value="TRNASYNTHSER"/>
</dbReference>
<dbReference type="Pfam" id="PF00587">
    <property type="entry name" value="tRNA-synt_2b"/>
    <property type="match status" value="1"/>
</dbReference>
<comment type="similarity">
    <text evidence="3 12">Belongs to the class-II aminoacyl-tRNA synthetase family. Type-1 seryl-tRNA synthetase subfamily.</text>
</comment>
<dbReference type="SUPFAM" id="SSF46589">
    <property type="entry name" value="tRNA-binding arm"/>
    <property type="match status" value="1"/>
</dbReference>
<dbReference type="GO" id="GO:0016740">
    <property type="term" value="F:transferase activity"/>
    <property type="evidence" value="ECO:0007669"/>
    <property type="project" value="UniProtKB-ARBA"/>
</dbReference>
<comment type="catalytic activity">
    <reaction evidence="10 12">
        <text>tRNA(Sec) + L-serine + ATP = L-seryl-tRNA(Sec) + AMP + diphosphate + H(+)</text>
        <dbReference type="Rhea" id="RHEA:42580"/>
        <dbReference type="Rhea" id="RHEA-COMP:9742"/>
        <dbReference type="Rhea" id="RHEA-COMP:10128"/>
        <dbReference type="ChEBI" id="CHEBI:15378"/>
        <dbReference type="ChEBI" id="CHEBI:30616"/>
        <dbReference type="ChEBI" id="CHEBI:33019"/>
        <dbReference type="ChEBI" id="CHEBI:33384"/>
        <dbReference type="ChEBI" id="CHEBI:78442"/>
        <dbReference type="ChEBI" id="CHEBI:78533"/>
        <dbReference type="ChEBI" id="CHEBI:456215"/>
        <dbReference type="EC" id="6.1.1.11"/>
    </reaction>
</comment>
<dbReference type="SUPFAM" id="SSF55681">
    <property type="entry name" value="Class II aaRS and biotin synthetases"/>
    <property type="match status" value="1"/>
</dbReference>
<keyword evidence="7 12" id="KW-0067">ATP-binding</keyword>
<feature type="binding site" evidence="13">
    <location>
        <position position="230"/>
    </location>
    <ligand>
        <name>L-serine</name>
        <dbReference type="ChEBI" id="CHEBI:33384"/>
    </ligand>
</feature>
<feature type="binding site" evidence="12 14">
    <location>
        <begin position="261"/>
        <end position="263"/>
    </location>
    <ligand>
        <name>ATP</name>
        <dbReference type="ChEBI" id="CHEBI:30616"/>
    </ligand>
</feature>
<evidence type="ECO:0000256" key="10">
    <source>
        <dbReference type="ARBA" id="ARBA00047929"/>
    </source>
</evidence>
<keyword evidence="18" id="KW-1185">Reference proteome</keyword>
<feature type="domain" description="Aminoacyl-transfer RNA synthetases class-II family profile" evidence="16">
    <location>
        <begin position="171"/>
        <end position="409"/>
    </location>
</feature>
<dbReference type="InterPro" id="IPR010978">
    <property type="entry name" value="tRNA-bd_arm"/>
</dbReference>
<feature type="binding site" evidence="12 13">
    <location>
        <position position="284"/>
    </location>
    <ligand>
        <name>L-serine</name>
        <dbReference type="ChEBI" id="CHEBI:33384"/>
    </ligand>
</feature>